<dbReference type="PANTHER" id="PTHR35901">
    <property type="entry name" value="RIBONUCLEASE VAPC3"/>
    <property type="match status" value="1"/>
</dbReference>
<gene>
    <name evidence="6" type="ORF">C1850_00330</name>
</gene>
<dbReference type="Pfam" id="PF01850">
    <property type="entry name" value="PIN"/>
    <property type="match status" value="1"/>
</dbReference>
<comment type="caution">
    <text evidence="6">The sequence shown here is derived from an EMBL/GenBank/DDBJ whole genome shotgun (WGS) entry which is preliminary data.</text>
</comment>
<dbReference type="CDD" id="cd09873">
    <property type="entry name" value="PIN_Pae0151-like"/>
    <property type="match status" value="1"/>
</dbReference>
<evidence type="ECO:0000313" key="7">
    <source>
        <dbReference type="Proteomes" id="UP000253805"/>
    </source>
</evidence>
<sequence length="180" mass="19701">MERWWPFNGRYRRDGSRGTRQAFGSRLACAGSVQLAGGISAGGDAVIVLDVNAAIAIAKGTEEGRTLRELMIEGEEVIAPHFFLTELGNVVWQIVRAGELDEEDFPGLFERAAGFVDRFVPAEGILLEAIHAAIQNNHPVYDMLYFIVTRRNAATLFTFDKKLRAVCEANGVNCLGTASL</sequence>
<keyword evidence="3" id="KW-0378">Hydrolase</keyword>
<evidence type="ECO:0000256" key="3">
    <source>
        <dbReference type="ARBA" id="ARBA00022801"/>
    </source>
</evidence>
<dbReference type="PANTHER" id="PTHR35901:SF1">
    <property type="entry name" value="EXONUCLEASE VAPC9"/>
    <property type="match status" value="1"/>
</dbReference>
<accession>A0A369P491</accession>
<keyword evidence="1" id="KW-0540">Nuclease</keyword>
<protein>
    <submittedName>
        <fullName evidence="6">Toxin PIN</fullName>
    </submittedName>
</protein>
<dbReference type="SUPFAM" id="SSF88723">
    <property type="entry name" value="PIN domain-like"/>
    <property type="match status" value="1"/>
</dbReference>
<evidence type="ECO:0000256" key="4">
    <source>
        <dbReference type="ARBA" id="ARBA00022842"/>
    </source>
</evidence>
<evidence type="ECO:0000256" key="2">
    <source>
        <dbReference type="ARBA" id="ARBA00022723"/>
    </source>
</evidence>
<reference evidence="6 7" key="1">
    <citation type="journal article" date="2018" name="Elife">
        <title>Discovery and characterization of a prevalent human gut bacterial enzyme sufficient for the inactivation of a family of plant toxins.</title>
        <authorList>
            <person name="Koppel N."/>
            <person name="Bisanz J.E."/>
            <person name="Pandelia M.E."/>
            <person name="Turnbaugh P.J."/>
            <person name="Balskus E.P."/>
        </authorList>
    </citation>
    <scope>NUCLEOTIDE SEQUENCE [LARGE SCALE GENOMIC DNA]</scope>
    <source>
        <strain evidence="6 7">OB21 GAM 11</strain>
    </source>
</reference>
<dbReference type="GO" id="GO:0046872">
    <property type="term" value="F:metal ion binding"/>
    <property type="evidence" value="ECO:0007669"/>
    <property type="project" value="UniProtKB-KW"/>
</dbReference>
<dbReference type="InterPro" id="IPR044153">
    <property type="entry name" value="PIN_Pae0151-like"/>
</dbReference>
<dbReference type="EMBL" id="PPUT01000001">
    <property type="protein sequence ID" value="RDC46933.1"/>
    <property type="molecule type" value="Genomic_DNA"/>
</dbReference>
<dbReference type="InterPro" id="IPR051619">
    <property type="entry name" value="TypeII_TA_RNase_PINc/VapC"/>
</dbReference>
<dbReference type="InterPro" id="IPR002716">
    <property type="entry name" value="PIN_dom"/>
</dbReference>
<evidence type="ECO:0000313" key="6">
    <source>
        <dbReference type="EMBL" id="RDC46933.1"/>
    </source>
</evidence>
<dbReference type="Proteomes" id="UP000253805">
    <property type="component" value="Unassembled WGS sequence"/>
</dbReference>
<keyword evidence="2" id="KW-0479">Metal-binding</keyword>
<name>A0A369P491_9ACTN</name>
<dbReference type="GO" id="GO:0004518">
    <property type="term" value="F:nuclease activity"/>
    <property type="evidence" value="ECO:0007669"/>
    <property type="project" value="UniProtKB-KW"/>
</dbReference>
<dbReference type="InterPro" id="IPR029060">
    <property type="entry name" value="PIN-like_dom_sf"/>
</dbReference>
<dbReference type="AlphaFoldDB" id="A0A369P491"/>
<keyword evidence="4" id="KW-0460">Magnesium</keyword>
<proteinExistence type="predicted"/>
<evidence type="ECO:0000256" key="1">
    <source>
        <dbReference type="ARBA" id="ARBA00022722"/>
    </source>
</evidence>
<organism evidence="6 7">
    <name type="scientific">Adlercreutzia equolifaciens subsp. celatus</name>
    <dbReference type="NCBI Taxonomy" id="394340"/>
    <lineage>
        <taxon>Bacteria</taxon>
        <taxon>Bacillati</taxon>
        <taxon>Actinomycetota</taxon>
        <taxon>Coriobacteriia</taxon>
        <taxon>Eggerthellales</taxon>
        <taxon>Eggerthellaceae</taxon>
        <taxon>Adlercreutzia</taxon>
    </lineage>
</organism>
<dbReference type="GO" id="GO:0016787">
    <property type="term" value="F:hydrolase activity"/>
    <property type="evidence" value="ECO:0007669"/>
    <property type="project" value="UniProtKB-KW"/>
</dbReference>
<feature type="domain" description="PIN" evidence="5">
    <location>
        <begin position="47"/>
        <end position="167"/>
    </location>
</feature>
<dbReference type="Gene3D" id="3.40.50.1010">
    <property type="entry name" value="5'-nuclease"/>
    <property type="match status" value="1"/>
</dbReference>
<evidence type="ECO:0000259" key="5">
    <source>
        <dbReference type="Pfam" id="PF01850"/>
    </source>
</evidence>